<reference evidence="3" key="1">
    <citation type="journal article" date="2019" name="Int. J. Syst. Evol. Microbiol.">
        <title>The Global Catalogue of Microorganisms (GCM) 10K type strain sequencing project: providing services to taxonomists for standard genome sequencing and annotation.</title>
        <authorList>
            <consortium name="The Broad Institute Genomics Platform"/>
            <consortium name="The Broad Institute Genome Sequencing Center for Infectious Disease"/>
            <person name="Wu L."/>
            <person name="Ma J."/>
        </authorList>
    </citation>
    <scope>NUCLEOTIDE SEQUENCE [LARGE SCALE GENOMIC DNA]</scope>
    <source>
        <strain evidence="3">NBRC 102122</strain>
    </source>
</reference>
<protein>
    <recommendedName>
        <fullName evidence="4">Lipoprotein</fullName>
    </recommendedName>
</protein>
<dbReference type="PROSITE" id="PS51257">
    <property type="entry name" value="PROKAR_LIPOPROTEIN"/>
    <property type="match status" value="1"/>
</dbReference>
<evidence type="ECO:0000313" key="3">
    <source>
        <dbReference type="Proteomes" id="UP001156702"/>
    </source>
</evidence>
<feature type="signal peptide" evidence="1">
    <location>
        <begin position="1"/>
        <end position="21"/>
    </location>
</feature>
<organism evidence="2 3">
    <name type="scientific">Shinella yambaruensis</name>
    <dbReference type="NCBI Taxonomy" id="415996"/>
    <lineage>
        <taxon>Bacteria</taxon>
        <taxon>Pseudomonadati</taxon>
        <taxon>Pseudomonadota</taxon>
        <taxon>Alphaproteobacteria</taxon>
        <taxon>Hyphomicrobiales</taxon>
        <taxon>Rhizobiaceae</taxon>
        <taxon>Shinella</taxon>
    </lineage>
</organism>
<name>A0ABQ5ZJI9_9HYPH</name>
<sequence>MKPAFIALLLALSLTGCSSSATPEDRAALIGLWAPEDGSGLTIEFRENGEFDFVYAAAPTRTILRVGWQLERKGSVDMLEHDGSIYKSCPYRIEGRMLTIDDGRGAECLRSATAPTMRMARRFQRVP</sequence>
<evidence type="ECO:0000313" key="2">
    <source>
        <dbReference type="EMBL" id="GLR52979.1"/>
    </source>
</evidence>
<accession>A0ABQ5ZJI9</accession>
<feature type="chain" id="PRO_5045517288" description="Lipoprotein" evidence="1">
    <location>
        <begin position="22"/>
        <end position="127"/>
    </location>
</feature>
<keyword evidence="1" id="KW-0732">Signal</keyword>
<evidence type="ECO:0000256" key="1">
    <source>
        <dbReference type="SAM" id="SignalP"/>
    </source>
</evidence>
<proteinExistence type="predicted"/>
<gene>
    <name evidence="2" type="ORF">GCM10007923_41940</name>
</gene>
<comment type="caution">
    <text evidence="2">The sequence shown here is derived from an EMBL/GenBank/DDBJ whole genome shotgun (WGS) entry which is preliminary data.</text>
</comment>
<keyword evidence="3" id="KW-1185">Reference proteome</keyword>
<dbReference type="Proteomes" id="UP001156702">
    <property type="component" value="Unassembled WGS sequence"/>
</dbReference>
<dbReference type="RefSeq" id="WP_244769212.1">
    <property type="nucleotide sequence ID" value="NZ_BSOP01000035.1"/>
</dbReference>
<dbReference type="EMBL" id="BSOP01000035">
    <property type="protein sequence ID" value="GLR52979.1"/>
    <property type="molecule type" value="Genomic_DNA"/>
</dbReference>
<evidence type="ECO:0008006" key="4">
    <source>
        <dbReference type="Google" id="ProtNLM"/>
    </source>
</evidence>